<evidence type="ECO:0000313" key="7">
    <source>
        <dbReference type="Proteomes" id="UP000186917"/>
    </source>
</evidence>
<evidence type="ECO:0000256" key="4">
    <source>
        <dbReference type="SAM" id="SignalP"/>
    </source>
</evidence>
<comment type="subcellular location">
    <subcellularLocation>
        <location evidence="1">Cell outer membrane</location>
    </subcellularLocation>
</comment>
<dbReference type="Proteomes" id="UP000186917">
    <property type="component" value="Unassembled WGS sequence"/>
</dbReference>
<dbReference type="InterPro" id="IPR036942">
    <property type="entry name" value="Beta-barrel_TonB_sf"/>
</dbReference>
<name>A0A1N7N9J1_9BACT</name>
<evidence type="ECO:0000256" key="3">
    <source>
        <dbReference type="ARBA" id="ARBA00023237"/>
    </source>
</evidence>
<keyword evidence="3" id="KW-0998">Cell outer membrane</keyword>
<evidence type="ECO:0000256" key="2">
    <source>
        <dbReference type="ARBA" id="ARBA00023136"/>
    </source>
</evidence>
<dbReference type="InterPro" id="IPR012910">
    <property type="entry name" value="Plug_dom"/>
</dbReference>
<accession>A0A1N7N9J1</accession>
<dbReference type="InterPro" id="IPR023996">
    <property type="entry name" value="TonB-dep_OMP_SusC/RagA"/>
</dbReference>
<protein>
    <submittedName>
        <fullName evidence="6">TonB-linked outer membrane protein, SusC/RagA family</fullName>
    </submittedName>
</protein>
<dbReference type="SUPFAM" id="SSF56935">
    <property type="entry name" value="Porins"/>
    <property type="match status" value="1"/>
</dbReference>
<feature type="signal peptide" evidence="4">
    <location>
        <begin position="1"/>
        <end position="25"/>
    </location>
</feature>
<organism evidence="6 7">
    <name type="scientific">Filimonas lacunae</name>
    <dbReference type="NCBI Taxonomy" id="477680"/>
    <lineage>
        <taxon>Bacteria</taxon>
        <taxon>Pseudomonadati</taxon>
        <taxon>Bacteroidota</taxon>
        <taxon>Chitinophagia</taxon>
        <taxon>Chitinophagales</taxon>
        <taxon>Chitinophagaceae</taxon>
        <taxon>Filimonas</taxon>
    </lineage>
</organism>
<keyword evidence="2" id="KW-0472">Membrane</keyword>
<keyword evidence="7" id="KW-1185">Reference proteome</keyword>
<gene>
    <name evidence="6" type="ORF">SAMN05421788_102261</name>
</gene>
<dbReference type="GO" id="GO:0009279">
    <property type="term" value="C:cell outer membrane"/>
    <property type="evidence" value="ECO:0007669"/>
    <property type="project" value="UniProtKB-SubCell"/>
</dbReference>
<sequence>MNRYIRKAIVVTAFSLVAAAPGVLAQADTAKAVKATKKGVQLEGVITDAATHKPAAGIRVQVDDYSAAITDNQGYFKLKVPSYNEVVLIEGEGYDSRRVPLKGRKRLNMALLGEDVESFHEQVTMPFGRQTRGYVTAAISNYSVKGFTTPGETADALLQGRMTGLQAIRRSGAPGVGANLFLRGLNSLYATNKPLIVIDGMLFDANEYGESIIANNYTNPLALIDAKDIDNITLVKDATSMYGTKGANGALIITTARAVSEATRIDFAVYSGFNKAPAALPVMNAADYRTYLSDVMQSRGLTPAQIAAQPYMNDDVTSPLYAQYHNNTNWQNQVLRNSMNRNIYLKITGGDNIATYGLTVGYLKNEGVIRNTDMSRYNTRFNAEFNFTKRFTGTANLSFTYNSQNLKDQGMSLKTAPLVNALTKAPFLHVNEVNEKGVVSPNLADRDTLGFSNPAVLVSDMKASNRFYRFFGSFSFHYEINRFLKASTLIGVQYDKVRENFFIPRKGVVDDTLRNAVADSRLGSQVKRLFSLYTDSRVEYNRGFERTHSLAARAGIRYQNNKAEQDLTLGYNSATDNLTSVQNGVAALRQTSGDVGEWNWMNLYASADYGFAEKLFLSANVAMDGSSRFGTQASGGVRIGEHKFPVMSSVGATWLLSSEQFMGRSFLNLLKLRASYSVSGNDDIGNYTARQTYVSQNLLGAQGLVRKGIANPALQWETSRKINFGLDVAVFNERVNVTVDLYKSSIQNMLVYRPILGYSGFENVLANDGKMQNTGLEGAVNVRVMNSPAFKWDAGIQMSAYKNKVLAVPNNGFYTSYAGATIVTRTGGAANRFAGFKTAGVYTTDAEAASAGLRKRNTDGSLTPFAGGDIRFADIDGNKIIDDNDRTIIGNPNPLFTGAFTSRWAYKGFELSALFTFSYGNDVYNQLRYHLEAENGYQNQLVSVNNRWRANGQVTNTPKAAYGDPMGNSRFSDRWIEDGSYLRLRTLSLQYNVPLKATGALKSATVFATGYNLVTFTHYLGYDPEFSATPSVLGQGIDTGLDPVFKSVTLGVKIGI</sequence>
<dbReference type="InterPro" id="IPR008969">
    <property type="entry name" value="CarboxyPept-like_regulatory"/>
</dbReference>
<keyword evidence="4" id="KW-0732">Signal</keyword>
<feature type="chain" id="PRO_5012003697" evidence="4">
    <location>
        <begin position="26"/>
        <end position="1056"/>
    </location>
</feature>
<dbReference type="SUPFAM" id="SSF49464">
    <property type="entry name" value="Carboxypeptidase regulatory domain-like"/>
    <property type="match status" value="1"/>
</dbReference>
<reference evidence="7" key="1">
    <citation type="submission" date="2017-01" db="EMBL/GenBank/DDBJ databases">
        <authorList>
            <person name="Varghese N."/>
            <person name="Submissions S."/>
        </authorList>
    </citation>
    <scope>NUCLEOTIDE SEQUENCE [LARGE SCALE GENOMIC DNA]</scope>
    <source>
        <strain evidence="7">DSM 21054</strain>
    </source>
</reference>
<feature type="domain" description="TonB-dependent receptor plug" evidence="5">
    <location>
        <begin position="150"/>
        <end position="250"/>
    </location>
</feature>
<dbReference type="NCBIfam" id="TIGR04056">
    <property type="entry name" value="OMP_RagA_SusC"/>
    <property type="match status" value="1"/>
</dbReference>
<dbReference type="InterPro" id="IPR037066">
    <property type="entry name" value="Plug_dom_sf"/>
</dbReference>
<dbReference type="STRING" id="477680.SAMN05421788_102261"/>
<dbReference type="Gene3D" id="2.170.130.10">
    <property type="entry name" value="TonB-dependent receptor, plug domain"/>
    <property type="match status" value="1"/>
</dbReference>
<dbReference type="EMBL" id="FTOR01000002">
    <property type="protein sequence ID" value="SIS94869.1"/>
    <property type="molecule type" value="Genomic_DNA"/>
</dbReference>
<dbReference type="Gene3D" id="2.60.40.1120">
    <property type="entry name" value="Carboxypeptidase-like, regulatory domain"/>
    <property type="match status" value="1"/>
</dbReference>
<dbReference type="Gene3D" id="2.40.170.20">
    <property type="entry name" value="TonB-dependent receptor, beta-barrel domain"/>
    <property type="match status" value="1"/>
</dbReference>
<evidence type="ECO:0000313" key="6">
    <source>
        <dbReference type="EMBL" id="SIS94869.1"/>
    </source>
</evidence>
<evidence type="ECO:0000259" key="5">
    <source>
        <dbReference type="Pfam" id="PF07715"/>
    </source>
</evidence>
<dbReference type="RefSeq" id="WP_076378466.1">
    <property type="nucleotide sequence ID" value="NZ_AP017422.1"/>
</dbReference>
<dbReference type="AlphaFoldDB" id="A0A1N7N9J1"/>
<proteinExistence type="predicted"/>
<evidence type="ECO:0000256" key="1">
    <source>
        <dbReference type="ARBA" id="ARBA00004442"/>
    </source>
</evidence>
<dbReference type="Pfam" id="PF07715">
    <property type="entry name" value="Plug"/>
    <property type="match status" value="1"/>
</dbReference>